<dbReference type="GO" id="GO:0016485">
    <property type="term" value="P:protein processing"/>
    <property type="evidence" value="ECO:0007669"/>
    <property type="project" value="TreeGrafter"/>
</dbReference>
<feature type="domain" description="Peptidase M13 N-terminal" evidence="3">
    <location>
        <begin position="7"/>
        <end position="62"/>
    </location>
</feature>
<comment type="caution">
    <text evidence="4">The sequence shown here is derived from an EMBL/GenBank/DDBJ whole genome shotgun (WGS) entry which is preliminary data.</text>
</comment>
<dbReference type="Gene3D" id="3.40.390.10">
    <property type="entry name" value="Collagenase (Catalytic Domain)"/>
    <property type="match status" value="1"/>
</dbReference>
<dbReference type="Proteomes" id="UP001329430">
    <property type="component" value="Chromosome 1"/>
</dbReference>
<dbReference type="PANTHER" id="PTHR11733:SF167">
    <property type="entry name" value="FI17812P1-RELATED"/>
    <property type="match status" value="1"/>
</dbReference>
<name>A0AAN7VUU9_9COLE</name>
<comment type="subcellular location">
    <subcellularLocation>
        <location evidence="1">Cell membrane</location>
        <topology evidence="1">Single-pass type II membrane protein</topology>
    </subcellularLocation>
</comment>
<dbReference type="EMBL" id="JAVRBK010000001">
    <property type="protein sequence ID" value="KAK5649678.1"/>
    <property type="molecule type" value="Genomic_DNA"/>
</dbReference>
<organism evidence="4 5">
    <name type="scientific">Pyrocoelia pectoralis</name>
    <dbReference type="NCBI Taxonomy" id="417401"/>
    <lineage>
        <taxon>Eukaryota</taxon>
        <taxon>Metazoa</taxon>
        <taxon>Ecdysozoa</taxon>
        <taxon>Arthropoda</taxon>
        <taxon>Hexapoda</taxon>
        <taxon>Insecta</taxon>
        <taxon>Pterygota</taxon>
        <taxon>Neoptera</taxon>
        <taxon>Endopterygota</taxon>
        <taxon>Coleoptera</taxon>
        <taxon>Polyphaga</taxon>
        <taxon>Elateriformia</taxon>
        <taxon>Elateroidea</taxon>
        <taxon>Lampyridae</taxon>
        <taxon>Lampyrinae</taxon>
        <taxon>Pyrocoelia</taxon>
    </lineage>
</organism>
<dbReference type="AlphaFoldDB" id="A0AAN7VUU9"/>
<dbReference type="PANTHER" id="PTHR11733">
    <property type="entry name" value="ZINC METALLOPROTEASE FAMILY M13 NEPRILYSIN-RELATED"/>
    <property type="match status" value="1"/>
</dbReference>
<evidence type="ECO:0000256" key="2">
    <source>
        <dbReference type="ARBA" id="ARBA00007357"/>
    </source>
</evidence>
<dbReference type="Pfam" id="PF05649">
    <property type="entry name" value="Peptidase_M13_N"/>
    <property type="match status" value="1"/>
</dbReference>
<reference evidence="4 5" key="1">
    <citation type="journal article" date="2024" name="Insects">
        <title>An Improved Chromosome-Level Genome Assembly of the Firefly Pyrocoelia pectoralis.</title>
        <authorList>
            <person name="Fu X."/>
            <person name="Meyer-Rochow V.B."/>
            <person name="Ballantyne L."/>
            <person name="Zhu X."/>
        </authorList>
    </citation>
    <scope>NUCLEOTIDE SEQUENCE [LARGE SCALE GENOMIC DNA]</scope>
    <source>
        <strain evidence="4">XCY_ONT2</strain>
    </source>
</reference>
<gene>
    <name evidence="4" type="ORF">RI129_000707</name>
</gene>
<dbReference type="InterPro" id="IPR042089">
    <property type="entry name" value="Peptidase_M13_dom_2"/>
</dbReference>
<dbReference type="GO" id="GO:0004222">
    <property type="term" value="F:metalloendopeptidase activity"/>
    <property type="evidence" value="ECO:0007669"/>
    <property type="project" value="InterPro"/>
</dbReference>
<keyword evidence="5" id="KW-1185">Reference proteome</keyword>
<dbReference type="InterPro" id="IPR000718">
    <property type="entry name" value="Peptidase_M13"/>
</dbReference>
<evidence type="ECO:0000313" key="4">
    <source>
        <dbReference type="EMBL" id="KAK5649678.1"/>
    </source>
</evidence>
<protein>
    <recommendedName>
        <fullName evidence="3">Peptidase M13 N-terminal domain-containing protein</fullName>
    </recommendedName>
</protein>
<dbReference type="InterPro" id="IPR024079">
    <property type="entry name" value="MetalloPept_cat_dom_sf"/>
</dbReference>
<sequence length="90" mass="10801">MDTHVNPCDDFYKFACGGYEKNTEIPNGFDRWNQFYTMETELYDRLQVIISDYSKNQNTYYSSLVNNLWRFRKRFSLCHDGADSQVIPYD</sequence>
<dbReference type="Gene3D" id="1.10.1380.10">
    <property type="entry name" value="Neutral endopeptidase , domain2"/>
    <property type="match status" value="1"/>
</dbReference>
<evidence type="ECO:0000256" key="1">
    <source>
        <dbReference type="ARBA" id="ARBA00004401"/>
    </source>
</evidence>
<comment type="similarity">
    <text evidence="2">Belongs to the peptidase M13 family.</text>
</comment>
<dbReference type="InterPro" id="IPR008753">
    <property type="entry name" value="Peptidase_M13_N"/>
</dbReference>
<dbReference type="SUPFAM" id="SSF55486">
    <property type="entry name" value="Metalloproteases ('zincins'), catalytic domain"/>
    <property type="match status" value="1"/>
</dbReference>
<dbReference type="GO" id="GO:0005886">
    <property type="term" value="C:plasma membrane"/>
    <property type="evidence" value="ECO:0007669"/>
    <property type="project" value="UniProtKB-SubCell"/>
</dbReference>
<proteinExistence type="inferred from homology"/>
<evidence type="ECO:0000259" key="3">
    <source>
        <dbReference type="Pfam" id="PF05649"/>
    </source>
</evidence>
<dbReference type="PROSITE" id="PS51885">
    <property type="entry name" value="NEPRILYSIN"/>
    <property type="match status" value="1"/>
</dbReference>
<evidence type="ECO:0000313" key="5">
    <source>
        <dbReference type="Proteomes" id="UP001329430"/>
    </source>
</evidence>
<accession>A0AAN7VUU9</accession>